<evidence type="ECO:0000313" key="5">
    <source>
        <dbReference type="Proteomes" id="UP000254647"/>
    </source>
</evidence>
<dbReference type="Proteomes" id="UP000254043">
    <property type="component" value="Unassembled WGS sequence"/>
</dbReference>
<reference evidence="4 5" key="1">
    <citation type="submission" date="2018-06" db="EMBL/GenBank/DDBJ databases">
        <authorList>
            <consortium name="Pathogen Informatics"/>
            <person name="Doyle S."/>
        </authorList>
    </citation>
    <scope>NUCLEOTIDE SEQUENCE [LARGE SCALE GENOMIC DNA]</scope>
    <source>
        <strain evidence="1 5">NCTC10767</strain>
        <strain evidence="2 4">NCTC7927</strain>
        <strain evidence="3 6">NCTC9081</strain>
    </source>
</reference>
<sequence length="65" mass="7420">MEQKIINYLSSNSPAKLGVLLNDLSITKEVHYSATLILRAKRRIIHQRNVGVILLCDNVIQNMQM</sequence>
<accession>A0A376MDH8</accession>
<dbReference type="EMBL" id="UFXW01000004">
    <property type="protein sequence ID" value="STC74027.1"/>
    <property type="molecule type" value="Genomic_DNA"/>
</dbReference>
<name>A0A376MDH8_ECOLX</name>
<dbReference type="Proteomes" id="UP000254647">
    <property type="component" value="Unassembled WGS sequence"/>
</dbReference>
<dbReference type="EMBL" id="UGAK01000003">
    <property type="protein sequence ID" value="STF96016.1"/>
    <property type="molecule type" value="Genomic_DNA"/>
</dbReference>
<dbReference type="EMBL" id="UGCV01000008">
    <property type="protein sequence ID" value="STJ16209.1"/>
    <property type="molecule type" value="Genomic_DNA"/>
</dbReference>
<organism evidence="2 4">
    <name type="scientific">Escherichia coli</name>
    <dbReference type="NCBI Taxonomy" id="562"/>
    <lineage>
        <taxon>Bacteria</taxon>
        <taxon>Pseudomonadati</taxon>
        <taxon>Pseudomonadota</taxon>
        <taxon>Gammaproteobacteria</taxon>
        <taxon>Enterobacterales</taxon>
        <taxon>Enterobacteriaceae</taxon>
        <taxon>Escherichia</taxon>
    </lineage>
</organism>
<dbReference type="Proteomes" id="UP000254716">
    <property type="component" value="Unassembled WGS sequence"/>
</dbReference>
<evidence type="ECO:0000313" key="6">
    <source>
        <dbReference type="Proteomes" id="UP000254716"/>
    </source>
</evidence>
<dbReference type="AlphaFoldDB" id="A0A376MDH8"/>
<evidence type="ECO:0000313" key="3">
    <source>
        <dbReference type="EMBL" id="STJ16209.1"/>
    </source>
</evidence>
<evidence type="ECO:0000313" key="4">
    <source>
        <dbReference type="Proteomes" id="UP000254043"/>
    </source>
</evidence>
<gene>
    <name evidence="1" type="ORF">NCTC10767_00374</name>
    <name evidence="2" type="ORF">NCTC7927_04972</name>
    <name evidence="3" type="ORF">NCTC9081_01591</name>
</gene>
<protein>
    <submittedName>
        <fullName evidence="2">Uncharacterized protein</fullName>
    </submittedName>
</protein>
<evidence type="ECO:0000313" key="2">
    <source>
        <dbReference type="EMBL" id="STF96016.1"/>
    </source>
</evidence>
<proteinExistence type="predicted"/>
<evidence type="ECO:0000313" key="1">
    <source>
        <dbReference type="EMBL" id="STC74027.1"/>
    </source>
</evidence>